<dbReference type="AlphaFoldDB" id="A0A1J9R0C3"/>
<feature type="compositionally biased region" description="Polar residues" evidence="1">
    <location>
        <begin position="220"/>
        <end position="232"/>
    </location>
</feature>
<sequence length="232" mass="26401">MSSQSVILRHCRLSIPSNPILSRPRLSQPKLLPIESLSQRRCLAAGRAVPKILEPSMWTSMIPKFLRSGNRRGPEATPRKSRAPNPATFYAIIFTLIGSQAIRMIMLRNEYANDTRSADAKIRLLKEVIERIQKGEDVDVKRLLGTGDEAKEREWEEVLKEILQEESLWHSKAKRTHRGNVRKSDNDRENNSQQSTTPQQGEPEVTTKYQRVTPNEGPTAETSESPRPSSFF</sequence>
<evidence type="ECO:0000313" key="3">
    <source>
        <dbReference type="Proteomes" id="UP000242791"/>
    </source>
</evidence>
<protein>
    <submittedName>
        <fullName evidence="2">Uncharacterized protein</fullName>
    </submittedName>
</protein>
<comment type="caution">
    <text evidence="2">The sequence shown here is derived from an EMBL/GenBank/DDBJ whole genome shotgun (WGS) entry which is preliminary data.</text>
</comment>
<dbReference type="Proteomes" id="UP000242791">
    <property type="component" value="Unassembled WGS sequence"/>
</dbReference>
<accession>A0A1J9R0C3</accession>
<dbReference type="InterPro" id="IPR035213">
    <property type="entry name" value="DUF5321"/>
</dbReference>
<dbReference type="VEuPathDB" id="FungiDB:ACJ73_02745"/>
<proteinExistence type="predicted"/>
<feature type="region of interest" description="Disordered" evidence="1">
    <location>
        <begin position="171"/>
        <end position="232"/>
    </location>
</feature>
<feature type="compositionally biased region" description="Basic residues" evidence="1">
    <location>
        <begin position="171"/>
        <end position="181"/>
    </location>
</feature>
<feature type="compositionally biased region" description="Polar residues" evidence="1">
    <location>
        <begin position="191"/>
        <end position="200"/>
    </location>
</feature>
<dbReference type="Pfam" id="PF17254">
    <property type="entry name" value="DUF5321"/>
    <property type="match status" value="1"/>
</dbReference>
<dbReference type="EMBL" id="LGTZ01000305">
    <property type="protein sequence ID" value="OJD25883.1"/>
    <property type="molecule type" value="Genomic_DNA"/>
</dbReference>
<gene>
    <name evidence="2" type="ORF">ACJ73_02745</name>
</gene>
<name>A0A1J9R0C3_9EURO</name>
<reference evidence="2 3" key="1">
    <citation type="submission" date="2015-08" db="EMBL/GenBank/DDBJ databases">
        <title>Emmonsia species relationships and genome sequence.</title>
        <authorList>
            <person name="Cuomo C.A."/>
            <person name="Schwartz I.S."/>
            <person name="Kenyon C."/>
            <person name="De Hoog G.S."/>
            <person name="Govender N.P."/>
            <person name="Botha A."/>
            <person name="Moreno L."/>
            <person name="De Vries M."/>
            <person name="Munoz J.F."/>
            <person name="Stielow J.B."/>
        </authorList>
    </citation>
    <scope>NUCLEOTIDE SEQUENCE [LARGE SCALE GENOMIC DNA]</scope>
    <source>
        <strain evidence="2 3">EI222</strain>
    </source>
</reference>
<organism evidence="2 3">
    <name type="scientific">Blastomyces percursus</name>
    <dbReference type="NCBI Taxonomy" id="1658174"/>
    <lineage>
        <taxon>Eukaryota</taxon>
        <taxon>Fungi</taxon>
        <taxon>Dikarya</taxon>
        <taxon>Ascomycota</taxon>
        <taxon>Pezizomycotina</taxon>
        <taxon>Eurotiomycetes</taxon>
        <taxon>Eurotiomycetidae</taxon>
        <taxon>Onygenales</taxon>
        <taxon>Ajellomycetaceae</taxon>
        <taxon>Blastomyces</taxon>
    </lineage>
</organism>
<evidence type="ECO:0000256" key="1">
    <source>
        <dbReference type="SAM" id="MobiDB-lite"/>
    </source>
</evidence>
<keyword evidence="3" id="KW-1185">Reference proteome</keyword>
<evidence type="ECO:0000313" key="2">
    <source>
        <dbReference type="EMBL" id="OJD25883.1"/>
    </source>
</evidence>
<dbReference type="OrthoDB" id="2253354at2759"/>